<evidence type="ECO:0000256" key="1">
    <source>
        <dbReference type="SAM" id="MobiDB-lite"/>
    </source>
</evidence>
<reference evidence="2 3" key="1">
    <citation type="journal article" date="2021" name="Elife">
        <title>Chloroplast acquisition without the gene transfer in kleptoplastic sea slugs, Plakobranchus ocellatus.</title>
        <authorList>
            <person name="Maeda T."/>
            <person name="Takahashi S."/>
            <person name="Yoshida T."/>
            <person name="Shimamura S."/>
            <person name="Takaki Y."/>
            <person name="Nagai Y."/>
            <person name="Toyoda A."/>
            <person name="Suzuki Y."/>
            <person name="Arimoto A."/>
            <person name="Ishii H."/>
            <person name="Satoh N."/>
            <person name="Nishiyama T."/>
            <person name="Hasebe M."/>
            <person name="Maruyama T."/>
            <person name="Minagawa J."/>
            <person name="Obokata J."/>
            <person name="Shigenobu S."/>
        </authorList>
    </citation>
    <scope>NUCLEOTIDE SEQUENCE [LARGE SCALE GENOMIC DNA]</scope>
</reference>
<gene>
    <name evidence="2" type="ORF">PoB_002379200</name>
</gene>
<keyword evidence="3" id="KW-1185">Reference proteome</keyword>
<dbReference type="AlphaFoldDB" id="A0AAV3ZRK1"/>
<accession>A0AAV3ZRK1</accession>
<proteinExistence type="predicted"/>
<feature type="compositionally biased region" description="Polar residues" evidence="1">
    <location>
        <begin position="109"/>
        <end position="120"/>
    </location>
</feature>
<dbReference type="Proteomes" id="UP000735302">
    <property type="component" value="Unassembled WGS sequence"/>
</dbReference>
<evidence type="ECO:0000313" key="2">
    <source>
        <dbReference type="EMBL" id="GFN97286.1"/>
    </source>
</evidence>
<dbReference type="EMBL" id="BLXT01002742">
    <property type="protein sequence ID" value="GFN97286.1"/>
    <property type="molecule type" value="Genomic_DNA"/>
</dbReference>
<comment type="caution">
    <text evidence="2">The sequence shown here is derived from an EMBL/GenBank/DDBJ whole genome shotgun (WGS) entry which is preliminary data.</text>
</comment>
<name>A0AAV3ZRK1_9GAST</name>
<protein>
    <submittedName>
        <fullName evidence="2">Uncharacterized protein</fullName>
    </submittedName>
</protein>
<sequence>MLTGWSLKGGRPSLKPLSEWPPLISAGFPREWTFRDRFDGFVRFRLKDLLKSKDVNWIKSTRDELNSKGLLKSKDVNWIKSTSDELNSTFRIVSARLQDGRAASRRGESQMQNGRSGEPRTQCSCTGFTFIRSAHVEASCAFASSGREKAAGTGEHFAVRHAGSGDSKGRWDISGMVFDVRQITGV</sequence>
<evidence type="ECO:0000313" key="3">
    <source>
        <dbReference type="Proteomes" id="UP000735302"/>
    </source>
</evidence>
<organism evidence="2 3">
    <name type="scientific">Plakobranchus ocellatus</name>
    <dbReference type="NCBI Taxonomy" id="259542"/>
    <lineage>
        <taxon>Eukaryota</taxon>
        <taxon>Metazoa</taxon>
        <taxon>Spiralia</taxon>
        <taxon>Lophotrochozoa</taxon>
        <taxon>Mollusca</taxon>
        <taxon>Gastropoda</taxon>
        <taxon>Heterobranchia</taxon>
        <taxon>Euthyneura</taxon>
        <taxon>Panpulmonata</taxon>
        <taxon>Sacoglossa</taxon>
        <taxon>Placobranchoidea</taxon>
        <taxon>Plakobranchidae</taxon>
        <taxon>Plakobranchus</taxon>
    </lineage>
</organism>
<feature type="region of interest" description="Disordered" evidence="1">
    <location>
        <begin position="101"/>
        <end position="120"/>
    </location>
</feature>